<evidence type="ECO:0000313" key="3">
    <source>
        <dbReference type="WBParaSite" id="maker-uti_cns_0000022-snap-gene-0.5-mRNA-1"/>
    </source>
</evidence>
<accession>A0A1I8FUY0</accession>
<dbReference type="AlphaFoldDB" id="A0A1I8FUY0"/>
<dbReference type="Proteomes" id="UP000095280">
    <property type="component" value="Unplaced"/>
</dbReference>
<reference evidence="3" key="1">
    <citation type="submission" date="2016-11" db="UniProtKB">
        <authorList>
            <consortium name="WormBaseParasite"/>
        </authorList>
    </citation>
    <scope>IDENTIFICATION</scope>
</reference>
<sequence>GNYLRINVEIFSGLPEEPGRRNDGQPGQPRPERFHPVPPGNLLVDGRMPAWLRNASYYRPVRACLSCPSPESVTFFDVTEFHKTDALIRHMGPALLPYKTTV</sequence>
<name>A0A1I8FUY0_9PLAT</name>
<proteinExistence type="predicted"/>
<organism evidence="2 3">
    <name type="scientific">Macrostomum lignano</name>
    <dbReference type="NCBI Taxonomy" id="282301"/>
    <lineage>
        <taxon>Eukaryota</taxon>
        <taxon>Metazoa</taxon>
        <taxon>Spiralia</taxon>
        <taxon>Lophotrochozoa</taxon>
        <taxon>Platyhelminthes</taxon>
        <taxon>Rhabditophora</taxon>
        <taxon>Macrostomorpha</taxon>
        <taxon>Macrostomida</taxon>
        <taxon>Macrostomidae</taxon>
        <taxon>Macrostomum</taxon>
    </lineage>
</organism>
<dbReference type="WBParaSite" id="maker-uti_cns_0000022-snap-gene-0.5-mRNA-1">
    <property type="protein sequence ID" value="maker-uti_cns_0000022-snap-gene-0.5-mRNA-1"/>
    <property type="gene ID" value="maker-uti_cns_0000022-snap-gene-0.5"/>
</dbReference>
<keyword evidence="2" id="KW-1185">Reference proteome</keyword>
<feature type="region of interest" description="Disordered" evidence="1">
    <location>
        <begin position="14"/>
        <end position="39"/>
    </location>
</feature>
<evidence type="ECO:0000256" key="1">
    <source>
        <dbReference type="SAM" id="MobiDB-lite"/>
    </source>
</evidence>
<evidence type="ECO:0000313" key="2">
    <source>
        <dbReference type="Proteomes" id="UP000095280"/>
    </source>
</evidence>
<protein>
    <submittedName>
        <fullName evidence="3">Radical SAM protein</fullName>
    </submittedName>
</protein>